<dbReference type="EC" id="3.1.11.5" evidence="11"/>
<dbReference type="RefSeq" id="WP_349245585.1">
    <property type="nucleotide sequence ID" value="NZ_JASCXX010000017.1"/>
</dbReference>
<evidence type="ECO:0000256" key="4">
    <source>
        <dbReference type="ARBA" id="ARBA00022801"/>
    </source>
</evidence>
<dbReference type="InterPro" id="IPR027417">
    <property type="entry name" value="P-loop_NTPase"/>
</dbReference>
<keyword evidence="6" id="KW-0269">Exonuclease</keyword>
<evidence type="ECO:0000256" key="8">
    <source>
        <dbReference type="ARBA" id="ARBA00023125"/>
    </source>
</evidence>
<evidence type="ECO:0000259" key="10">
    <source>
        <dbReference type="PROSITE" id="PS51217"/>
    </source>
</evidence>
<evidence type="ECO:0000313" key="11">
    <source>
        <dbReference type="EMBL" id="MDI6450176.1"/>
    </source>
</evidence>
<evidence type="ECO:0000256" key="9">
    <source>
        <dbReference type="ARBA" id="ARBA00023204"/>
    </source>
</evidence>
<keyword evidence="2" id="KW-0547">Nucleotide-binding</keyword>
<evidence type="ECO:0000256" key="6">
    <source>
        <dbReference type="ARBA" id="ARBA00022839"/>
    </source>
</evidence>
<keyword evidence="9" id="KW-0234">DNA repair</keyword>
<accession>A0AAW6U234</accession>
<dbReference type="EMBL" id="JASCXX010000017">
    <property type="protein sequence ID" value="MDI6450176.1"/>
    <property type="molecule type" value="Genomic_DNA"/>
</dbReference>
<evidence type="ECO:0000256" key="7">
    <source>
        <dbReference type="ARBA" id="ARBA00022840"/>
    </source>
</evidence>
<dbReference type="GO" id="GO:0006281">
    <property type="term" value="P:DNA repair"/>
    <property type="evidence" value="ECO:0007669"/>
    <property type="project" value="UniProtKB-KW"/>
</dbReference>
<evidence type="ECO:0000313" key="12">
    <source>
        <dbReference type="Proteomes" id="UP001431776"/>
    </source>
</evidence>
<dbReference type="Pfam" id="PF21445">
    <property type="entry name" value="ADDB_N"/>
    <property type="match status" value="1"/>
</dbReference>
<dbReference type="InterPro" id="IPR049035">
    <property type="entry name" value="ADDB_N"/>
</dbReference>
<dbReference type="GO" id="GO:0004386">
    <property type="term" value="F:helicase activity"/>
    <property type="evidence" value="ECO:0007669"/>
    <property type="project" value="UniProtKB-KW"/>
</dbReference>
<evidence type="ECO:0000256" key="3">
    <source>
        <dbReference type="ARBA" id="ARBA00022763"/>
    </source>
</evidence>
<keyword evidence="4 11" id="KW-0378">Hydrolase</keyword>
<reference evidence="11" key="1">
    <citation type="submission" date="2023-05" db="EMBL/GenBank/DDBJ databases">
        <title>Anaerotaeda fermentans gen. nov., sp. nov., a novel anaerobic planctomycete of the new family within the order Sedimentisphaerales isolated from Taman Peninsula, Russia.</title>
        <authorList>
            <person name="Khomyakova M.A."/>
            <person name="Merkel A.Y."/>
            <person name="Slobodkin A.I."/>
        </authorList>
    </citation>
    <scope>NUCLEOTIDE SEQUENCE</scope>
    <source>
        <strain evidence="11">M17dextr</strain>
    </source>
</reference>
<evidence type="ECO:0000256" key="5">
    <source>
        <dbReference type="ARBA" id="ARBA00022806"/>
    </source>
</evidence>
<keyword evidence="12" id="KW-1185">Reference proteome</keyword>
<dbReference type="InterPro" id="IPR038726">
    <property type="entry name" value="PDDEXK_AddAB-type"/>
</dbReference>
<dbReference type="GO" id="GO:0003677">
    <property type="term" value="F:DNA binding"/>
    <property type="evidence" value="ECO:0007669"/>
    <property type="project" value="UniProtKB-KW"/>
</dbReference>
<dbReference type="GO" id="GO:0008854">
    <property type="term" value="F:exodeoxyribonuclease V activity"/>
    <property type="evidence" value="ECO:0007669"/>
    <property type="project" value="UniProtKB-EC"/>
</dbReference>
<dbReference type="PANTHER" id="PTHR30591:SF1">
    <property type="entry name" value="RECBCD ENZYME SUBUNIT RECC"/>
    <property type="match status" value="1"/>
</dbReference>
<dbReference type="PANTHER" id="PTHR30591">
    <property type="entry name" value="RECBCD ENZYME SUBUNIT RECC"/>
    <property type="match status" value="1"/>
</dbReference>
<proteinExistence type="predicted"/>
<dbReference type="Pfam" id="PF12705">
    <property type="entry name" value="PDDEXK_1"/>
    <property type="match status" value="1"/>
</dbReference>
<protein>
    <submittedName>
        <fullName evidence="11">Exodeoxyribonuclease V subunit gamma</fullName>
        <ecNumber evidence="11">3.1.11.5</ecNumber>
    </submittedName>
</protein>
<comment type="caution">
    <text evidence="11">The sequence shown here is derived from an EMBL/GenBank/DDBJ whole genome shotgun (WGS) entry which is preliminary data.</text>
</comment>
<name>A0AAW6U234_9BACT</name>
<dbReference type="PROSITE" id="PS51217">
    <property type="entry name" value="UVRD_HELICASE_CTER"/>
    <property type="match status" value="1"/>
</dbReference>
<dbReference type="Gene3D" id="3.40.50.300">
    <property type="entry name" value="P-loop containing nucleotide triphosphate hydrolases"/>
    <property type="match status" value="3"/>
</dbReference>
<evidence type="ECO:0000256" key="2">
    <source>
        <dbReference type="ARBA" id="ARBA00022741"/>
    </source>
</evidence>
<keyword evidence="3" id="KW-0227">DNA damage</keyword>
<keyword evidence="1" id="KW-0540">Nuclease</keyword>
<dbReference type="SUPFAM" id="SSF52540">
    <property type="entry name" value="P-loop containing nucleoside triphosphate hydrolases"/>
    <property type="match status" value="1"/>
</dbReference>
<evidence type="ECO:0000256" key="1">
    <source>
        <dbReference type="ARBA" id="ARBA00022722"/>
    </source>
</evidence>
<dbReference type="AlphaFoldDB" id="A0AAW6U234"/>
<keyword evidence="5" id="KW-0347">Helicase</keyword>
<keyword evidence="8" id="KW-0238">DNA-binding</keyword>
<dbReference type="InterPro" id="IPR014017">
    <property type="entry name" value="DNA_helicase_UvrD-like_C"/>
</dbReference>
<dbReference type="GO" id="GO:0005524">
    <property type="term" value="F:ATP binding"/>
    <property type="evidence" value="ECO:0007669"/>
    <property type="project" value="UniProtKB-KW"/>
</dbReference>
<dbReference type="GO" id="GO:0006310">
    <property type="term" value="P:DNA recombination"/>
    <property type="evidence" value="ECO:0007669"/>
    <property type="project" value="TreeGrafter"/>
</dbReference>
<dbReference type="Proteomes" id="UP001431776">
    <property type="component" value="Unassembled WGS sequence"/>
</dbReference>
<feature type="domain" description="UvrD-like helicase C-terminal" evidence="10">
    <location>
        <begin position="278"/>
        <end position="570"/>
    </location>
</feature>
<organism evidence="11 12">
    <name type="scientific">Anaerobaca lacustris</name>
    <dbReference type="NCBI Taxonomy" id="3044600"/>
    <lineage>
        <taxon>Bacteria</taxon>
        <taxon>Pseudomonadati</taxon>
        <taxon>Planctomycetota</taxon>
        <taxon>Phycisphaerae</taxon>
        <taxon>Sedimentisphaerales</taxon>
        <taxon>Anaerobacaceae</taxon>
        <taxon>Anaerobaca</taxon>
    </lineage>
</organism>
<sequence>MAVRFVLGRSGTGKTTHCVEAVARALREPSGPSLLFLVPEQATYEAERAILSSGPAGYHRLRVLSFNRLQFFLTGPAAGRTVSSIGRQMIVHKVLRDCRERLLLFRSTALLPGFARQIAETIRELHRYNTTPDDLDVLQAVGTGNASPVAAMKFADLALVFRAYTESIRGRFVDPDARASLACKRIADAEFLHGAQLWVDGFAGFTGAEMAMLVELLKVVDRAEIALNLDPALDCGLPSADCGLSGGLFEPTVRTYRELLARIEALQLDLRPPLLLKDAKRFADCPPLAHVERNLFRPGAAQAKADGRIRLVAAPDVRSEVRFVARQIRRLAQREGYRYRDIAVVASDLGRYEHALVAGFDDYEIPYFIDRRKPLSRHPVVELVTSALAAATGGFAGADVFAYLKSPLAPVDPVQVDALENYCLAFGVDGRDWLKPEPWRFRGPNDTDFDEDAIHKIRTGALAPLLDLQAAVVGRASPHDKASEDARPTRTAADFTRAVFTLLDTLKVQRTLADWVDEAQAAGDLAAADEHRQFFERFVDVFDELVEVFGADPMPPEDFLAILTAAFAQMTMAFIPPSLDQVLVGSIERSRHPNLKAVFLLGATQKQFPVPVPATGVLTDADRELAETAGVRLAPATTQTLAERQYLAYIAFTRPSQFLCISHPAADEKGGPVTRSQFVDDLADLFDDLPVDDGADAADIHTEAELAEWLCSGLGRDVFARDERADSRLEGLLGAMAADPAHRATADSVAVSLAYDNVATLAGPVVARLFAGPLKGSATRLATFAACPYKHFARYALDLQPRREFKLEPLDLGNFYHAVLDGLHKRLAADGQNFATVADDRLGELLAEQVEVFASHDPFIAKFRARCEHNAFIIANAAETLGECVLDIARMARAGAFRPVRSELPFGDVADEAGLKPLELSLPDGRALTLRGKIDRLDVAEIDGRRIALVFDYKRTKAGATFDWSQFHHGLNVQLPMYLLALAGEKNIDHVAGAFCLPIEQTPDSASIETVAQKAERSIRKARGLFDGQYAGGLDPEAGAHWSRFYNFCVTKDDGQYGRYATSGSLRPDDFNRVLAFTRETIVALAGGIVGGRIDVHPYRLGTASACSSCDFKAVCRFDWQINDYRFLDAKGKLDVIGGPVTS</sequence>
<keyword evidence="7" id="KW-0067">ATP-binding</keyword>
<gene>
    <name evidence="11" type="ORF">QJ522_14040</name>
</gene>